<sequence length="256" mass="29507">TVKFGARDKQGDWLWSDLMDEAKYNIKKKSFANATMLHVFYMEYENEYRAPETALIRDDMIHVRKAEGEIVGTSIYLDPAISENPDADRSCIVIASITDLGFIAVRDCWYKRGAHPREQIDRYFSMAMMYRPQKHGIETIAFQRALAHLANEEMARHKYFFEVIKVTNTQHKDERIRGILAPRFAAGYVSFDYPMRDLTEELLDYPSGLKDGPDALAGAIALLDDYAGVAYPEDPSEDQYQPLEQILGPEEHRWCH</sequence>
<organism evidence="1">
    <name type="scientific">marine sediment metagenome</name>
    <dbReference type="NCBI Taxonomy" id="412755"/>
    <lineage>
        <taxon>unclassified sequences</taxon>
        <taxon>metagenomes</taxon>
        <taxon>ecological metagenomes</taxon>
    </lineage>
</organism>
<gene>
    <name evidence="1" type="ORF">LCGC14_2528700</name>
</gene>
<comment type="caution">
    <text evidence="1">The sequence shown here is derived from an EMBL/GenBank/DDBJ whole genome shotgun (WGS) entry which is preliminary data.</text>
</comment>
<dbReference type="EMBL" id="LAZR01040979">
    <property type="protein sequence ID" value="KKL13145.1"/>
    <property type="molecule type" value="Genomic_DNA"/>
</dbReference>
<evidence type="ECO:0008006" key="2">
    <source>
        <dbReference type="Google" id="ProtNLM"/>
    </source>
</evidence>
<accession>A0A0F9AUM4</accession>
<protein>
    <recommendedName>
        <fullName evidence="2">Terminase large subunit gp17-like C-terminal domain-containing protein</fullName>
    </recommendedName>
</protein>
<feature type="non-terminal residue" evidence="1">
    <location>
        <position position="1"/>
    </location>
</feature>
<dbReference type="Gene3D" id="3.30.420.240">
    <property type="match status" value="1"/>
</dbReference>
<evidence type="ECO:0000313" key="1">
    <source>
        <dbReference type="EMBL" id="KKL13145.1"/>
    </source>
</evidence>
<reference evidence="1" key="1">
    <citation type="journal article" date="2015" name="Nature">
        <title>Complex archaea that bridge the gap between prokaryotes and eukaryotes.</title>
        <authorList>
            <person name="Spang A."/>
            <person name="Saw J.H."/>
            <person name="Jorgensen S.L."/>
            <person name="Zaremba-Niedzwiedzka K."/>
            <person name="Martijn J."/>
            <person name="Lind A.E."/>
            <person name="van Eijk R."/>
            <person name="Schleper C."/>
            <person name="Guy L."/>
            <person name="Ettema T.J."/>
        </authorList>
    </citation>
    <scope>NUCLEOTIDE SEQUENCE</scope>
</reference>
<name>A0A0F9AUM4_9ZZZZ</name>
<proteinExistence type="predicted"/>
<dbReference type="AlphaFoldDB" id="A0A0F9AUM4"/>